<sequence>MSTGEERGARSEEQERSYHKLDRDDHGPTWRESEWRRREERGGEREERNNTFEQLSNNAIKVRIGLPALPPEWWSGRPPEFPTAKFCANPGIGDQSSYSICDVLIWRDPESFWRSLSAWVWRGGEPLCILLSINRLNVRWVGFTTPGTPVPQSVWCYITDQRGSHQMAIKPVYACREAAG</sequence>
<dbReference type="EMBL" id="JARJCM010000248">
    <property type="protein sequence ID" value="KAJ7020878.1"/>
    <property type="molecule type" value="Genomic_DNA"/>
</dbReference>
<feature type="region of interest" description="Disordered" evidence="1">
    <location>
        <begin position="1"/>
        <end position="52"/>
    </location>
</feature>
<organism evidence="2 3">
    <name type="scientific">Mycena alexandri</name>
    <dbReference type="NCBI Taxonomy" id="1745969"/>
    <lineage>
        <taxon>Eukaryota</taxon>
        <taxon>Fungi</taxon>
        <taxon>Dikarya</taxon>
        <taxon>Basidiomycota</taxon>
        <taxon>Agaricomycotina</taxon>
        <taxon>Agaricomycetes</taxon>
        <taxon>Agaricomycetidae</taxon>
        <taxon>Agaricales</taxon>
        <taxon>Marasmiineae</taxon>
        <taxon>Mycenaceae</taxon>
        <taxon>Mycena</taxon>
    </lineage>
</organism>
<dbReference type="Proteomes" id="UP001218188">
    <property type="component" value="Unassembled WGS sequence"/>
</dbReference>
<reference evidence="2" key="1">
    <citation type="submission" date="2023-03" db="EMBL/GenBank/DDBJ databases">
        <title>Massive genome expansion in bonnet fungi (Mycena s.s.) driven by repeated elements and novel gene families across ecological guilds.</title>
        <authorList>
            <consortium name="Lawrence Berkeley National Laboratory"/>
            <person name="Harder C.B."/>
            <person name="Miyauchi S."/>
            <person name="Viragh M."/>
            <person name="Kuo A."/>
            <person name="Thoen E."/>
            <person name="Andreopoulos B."/>
            <person name="Lu D."/>
            <person name="Skrede I."/>
            <person name="Drula E."/>
            <person name="Henrissat B."/>
            <person name="Morin E."/>
            <person name="Kohler A."/>
            <person name="Barry K."/>
            <person name="LaButti K."/>
            <person name="Morin E."/>
            <person name="Salamov A."/>
            <person name="Lipzen A."/>
            <person name="Mereny Z."/>
            <person name="Hegedus B."/>
            <person name="Baldrian P."/>
            <person name="Stursova M."/>
            <person name="Weitz H."/>
            <person name="Taylor A."/>
            <person name="Grigoriev I.V."/>
            <person name="Nagy L.G."/>
            <person name="Martin F."/>
            <person name="Kauserud H."/>
        </authorList>
    </citation>
    <scope>NUCLEOTIDE SEQUENCE</scope>
    <source>
        <strain evidence="2">CBHHK200</strain>
    </source>
</reference>
<proteinExistence type="predicted"/>
<accession>A0AAD6S4D9</accession>
<gene>
    <name evidence="2" type="ORF">C8F04DRAFT_1196080</name>
</gene>
<evidence type="ECO:0000256" key="1">
    <source>
        <dbReference type="SAM" id="MobiDB-lite"/>
    </source>
</evidence>
<comment type="caution">
    <text evidence="2">The sequence shown here is derived from an EMBL/GenBank/DDBJ whole genome shotgun (WGS) entry which is preliminary data.</text>
</comment>
<keyword evidence="3" id="KW-1185">Reference proteome</keyword>
<evidence type="ECO:0000313" key="2">
    <source>
        <dbReference type="EMBL" id="KAJ7020878.1"/>
    </source>
</evidence>
<feature type="compositionally biased region" description="Basic and acidic residues" evidence="1">
    <location>
        <begin position="1"/>
        <end position="50"/>
    </location>
</feature>
<dbReference type="AlphaFoldDB" id="A0AAD6S4D9"/>
<evidence type="ECO:0000313" key="3">
    <source>
        <dbReference type="Proteomes" id="UP001218188"/>
    </source>
</evidence>
<protein>
    <submittedName>
        <fullName evidence="2">Uncharacterized protein</fullName>
    </submittedName>
</protein>
<name>A0AAD6S4D9_9AGAR</name>